<sequence>MSLKGCRDVELKEEEGSKDNDVVPSIQVVDLKRRKTIMESDYNGEEIDELVGPYDKMVQDVSGVEYEDVNMGFSDGSISVMGEPWLPDENNPLVTSSHPTLASDTVASLMSMDNGGWDNEIIEDLFETRDQQLIKSIPLQAPTAMDRLYWTLETSEFIR</sequence>
<dbReference type="Gramene" id="evm.model.09.266">
    <property type="protein sequence ID" value="cds.evm.model.09.266"/>
    <property type="gene ID" value="evm.TU.09.266"/>
</dbReference>
<accession>A0A803QFL0</accession>
<protein>
    <submittedName>
        <fullName evidence="1">Uncharacterized protein</fullName>
    </submittedName>
</protein>
<organism evidence="1 2">
    <name type="scientific">Cannabis sativa</name>
    <name type="common">Hemp</name>
    <name type="synonym">Marijuana</name>
    <dbReference type="NCBI Taxonomy" id="3483"/>
    <lineage>
        <taxon>Eukaryota</taxon>
        <taxon>Viridiplantae</taxon>
        <taxon>Streptophyta</taxon>
        <taxon>Embryophyta</taxon>
        <taxon>Tracheophyta</taxon>
        <taxon>Spermatophyta</taxon>
        <taxon>Magnoliopsida</taxon>
        <taxon>eudicotyledons</taxon>
        <taxon>Gunneridae</taxon>
        <taxon>Pentapetalae</taxon>
        <taxon>rosids</taxon>
        <taxon>fabids</taxon>
        <taxon>Rosales</taxon>
        <taxon>Cannabaceae</taxon>
        <taxon>Cannabis</taxon>
    </lineage>
</organism>
<proteinExistence type="predicted"/>
<dbReference type="EnsemblPlants" id="evm.model.09.266">
    <property type="protein sequence ID" value="cds.evm.model.09.266"/>
    <property type="gene ID" value="evm.TU.09.266"/>
</dbReference>
<evidence type="ECO:0000313" key="1">
    <source>
        <dbReference type="EnsemblPlants" id="cds.evm.model.09.266"/>
    </source>
</evidence>
<dbReference type="EMBL" id="UZAU01000718">
    <property type="status" value="NOT_ANNOTATED_CDS"/>
    <property type="molecule type" value="Genomic_DNA"/>
</dbReference>
<dbReference type="Proteomes" id="UP000596661">
    <property type="component" value="Chromosome 9"/>
</dbReference>
<keyword evidence="2" id="KW-1185">Reference proteome</keyword>
<reference evidence="1" key="1">
    <citation type="submission" date="2018-11" db="EMBL/GenBank/DDBJ databases">
        <authorList>
            <person name="Grassa J C."/>
        </authorList>
    </citation>
    <scope>NUCLEOTIDE SEQUENCE [LARGE SCALE GENOMIC DNA]</scope>
</reference>
<dbReference type="AlphaFoldDB" id="A0A803QFL0"/>
<evidence type="ECO:0000313" key="2">
    <source>
        <dbReference type="Proteomes" id="UP000596661"/>
    </source>
</evidence>
<name>A0A803QFL0_CANSA</name>
<reference evidence="1" key="2">
    <citation type="submission" date="2021-03" db="UniProtKB">
        <authorList>
            <consortium name="EnsemblPlants"/>
        </authorList>
    </citation>
    <scope>IDENTIFICATION</scope>
</reference>